<name>A0A5S3V5Y5_9GAMM</name>
<evidence type="ECO:0000256" key="3">
    <source>
        <dbReference type="ARBA" id="ARBA00022448"/>
    </source>
</evidence>
<dbReference type="AlphaFoldDB" id="A0A5S3V5Y5"/>
<keyword evidence="10 11" id="KW-0998">Cell outer membrane</keyword>
<evidence type="ECO:0000256" key="9">
    <source>
        <dbReference type="ARBA" id="ARBA00023170"/>
    </source>
</evidence>
<reference evidence="17" key="2">
    <citation type="submission" date="2019-06" db="EMBL/GenBank/DDBJ databases">
        <title>Co-occurence of chitin degradation, pigmentation and bioactivity in marine Pseudoalteromonas.</title>
        <authorList>
            <person name="Sonnenschein E.C."/>
            <person name="Bech P.K."/>
        </authorList>
    </citation>
    <scope>NUCLEOTIDE SEQUENCE [LARGE SCALE GENOMIC DNA]</scope>
    <source>
        <strain evidence="17">S3790</strain>
    </source>
</reference>
<evidence type="ECO:0000313" key="17">
    <source>
        <dbReference type="Proteomes" id="UP000307217"/>
    </source>
</evidence>
<organism evidence="16 17">
    <name type="scientific">Pseudoalteromonas aurantia</name>
    <dbReference type="NCBI Taxonomy" id="43654"/>
    <lineage>
        <taxon>Bacteria</taxon>
        <taxon>Pseudomonadati</taxon>
        <taxon>Pseudomonadota</taxon>
        <taxon>Gammaproteobacteria</taxon>
        <taxon>Alteromonadales</taxon>
        <taxon>Pseudoalteromonadaceae</taxon>
        <taxon>Pseudoalteromonas</taxon>
    </lineage>
</organism>
<evidence type="ECO:0000256" key="1">
    <source>
        <dbReference type="ARBA" id="ARBA00004571"/>
    </source>
</evidence>
<dbReference type="Gene3D" id="2.170.130.10">
    <property type="entry name" value="TonB-dependent receptor, plug domain"/>
    <property type="match status" value="1"/>
</dbReference>
<protein>
    <submittedName>
        <fullName evidence="16">TonB-dependent receptor</fullName>
    </submittedName>
</protein>
<evidence type="ECO:0000256" key="12">
    <source>
        <dbReference type="RuleBase" id="RU003357"/>
    </source>
</evidence>
<evidence type="ECO:0000256" key="11">
    <source>
        <dbReference type="PROSITE-ProRule" id="PRU01360"/>
    </source>
</evidence>
<dbReference type="Pfam" id="PF00593">
    <property type="entry name" value="TonB_dep_Rec_b-barrel"/>
    <property type="match status" value="1"/>
</dbReference>
<evidence type="ECO:0000256" key="4">
    <source>
        <dbReference type="ARBA" id="ARBA00022452"/>
    </source>
</evidence>
<dbReference type="SUPFAM" id="SSF56935">
    <property type="entry name" value="Porins"/>
    <property type="match status" value="1"/>
</dbReference>
<evidence type="ECO:0000313" key="16">
    <source>
        <dbReference type="EMBL" id="TMO66744.1"/>
    </source>
</evidence>
<evidence type="ECO:0000256" key="2">
    <source>
        <dbReference type="ARBA" id="ARBA00008143"/>
    </source>
</evidence>
<dbReference type="Gene3D" id="2.40.170.20">
    <property type="entry name" value="TonB-dependent receptor, beta-barrel domain"/>
    <property type="match status" value="1"/>
</dbReference>
<evidence type="ECO:0000256" key="5">
    <source>
        <dbReference type="ARBA" id="ARBA00022692"/>
    </source>
</evidence>
<dbReference type="InterPro" id="IPR037066">
    <property type="entry name" value="Plug_dom_sf"/>
</dbReference>
<evidence type="ECO:0000256" key="10">
    <source>
        <dbReference type="ARBA" id="ARBA00023237"/>
    </source>
</evidence>
<gene>
    <name evidence="16" type="ORF">CWC19_15580</name>
</gene>
<dbReference type="GO" id="GO:0009279">
    <property type="term" value="C:cell outer membrane"/>
    <property type="evidence" value="ECO:0007669"/>
    <property type="project" value="UniProtKB-SubCell"/>
</dbReference>
<dbReference type="InterPro" id="IPR036942">
    <property type="entry name" value="Beta-barrel_TonB_sf"/>
</dbReference>
<dbReference type="GO" id="GO:0015344">
    <property type="term" value="F:siderophore uptake transmembrane transporter activity"/>
    <property type="evidence" value="ECO:0007669"/>
    <property type="project" value="TreeGrafter"/>
</dbReference>
<dbReference type="Proteomes" id="UP000307217">
    <property type="component" value="Unassembled WGS sequence"/>
</dbReference>
<comment type="subcellular location">
    <subcellularLocation>
        <location evidence="1 11">Cell outer membrane</location>
        <topology evidence="1 11">Multi-pass membrane protein</topology>
    </subcellularLocation>
</comment>
<keyword evidence="8 11" id="KW-0472">Membrane</keyword>
<sequence>MKQRFCYSLISLSILSACSINAHANDDNAMAGIEQITVTSSRTAKLNTQLALSIGSVSEEALNNDNSQHLSDSLQTISGVLLNQLSGGQGHNAAIRMPINYGGYTLYLQDNVPLQSAAFYNHNALWWASSNSSLSRLEVMKGAGTSLYGSGAVAATVNVLSAPVDSNKNAVGLTLGEAGYERYQGSITEHFSENNGVRVSGAYLNNDGWRDNSSVEKTELNLLHEVSFSDKHQLKTSVMTSSLDQQMLDALTEDEFNDDPSQSGLPLEVVNIDPRRKTDYTRISSEYQYHGDGVFASVIPYARYRSNDYIATWQPNMPQVESSVKTVGILALANFSHSDGFDTTIGIDVESAKGDALSYQAATRTTTGWGAATYPKGHVFYNDETRFRGIAPYIQHNGVITKQLSYSFGLRYDNNEYEFKNSLPTYDDDGFGNRSIANRTDTFDHLSPKASLNYELNDISNVYVRFANAIRIPTASELYHLKTKETSAQLSALNEETSDTYEVGYKAHFDALSIELAYYFMAVDDAIVTAYDDFGASYRVNAARVKHSGIELGVNYDVSKSVAVAFAYSQSEHEFDHYIQDQGRIDRNTQRSKALDLSGNSLQMAPDYVANLRLNYNSDIFDGLNVVAEIQSIGDYWMDAKNTQKYSGYTVANVKVNYLLTDALKLHVRVANLTDKKYALQGELRYGRERIQPGAPRTLYMGLHYDF</sequence>
<proteinExistence type="inferred from homology"/>
<evidence type="ECO:0000256" key="7">
    <source>
        <dbReference type="ARBA" id="ARBA00023077"/>
    </source>
</evidence>
<keyword evidence="4 11" id="KW-1134">Transmembrane beta strand</keyword>
<dbReference type="RefSeq" id="WP_138592715.1">
    <property type="nucleotide sequence ID" value="NZ_PNBX01000071.1"/>
</dbReference>
<keyword evidence="7 12" id="KW-0798">TonB box</keyword>
<dbReference type="InterPro" id="IPR012910">
    <property type="entry name" value="Plug_dom"/>
</dbReference>
<evidence type="ECO:0000259" key="14">
    <source>
        <dbReference type="Pfam" id="PF00593"/>
    </source>
</evidence>
<keyword evidence="9 16" id="KW-0675">Receptor</keyword>
<feature type="chain" id="PRO_5024318382" evidence="13">
    <location>
        <begin position="25"/>
        <end position="707"/>
    </location>
</feature>
<feature type="domain" description="TonB-dependent receptor-like beta-barrel" evidence="14">
    <location>
        <begin position="270"/>
        <end position="673"/>
    </location>
</feature>
<comment type="similarity">
    <text evidence="2">Belongs to the TonB-dependent receptor family. Hemoglobin/haptoglobin binding protein subfamily.</text>
</comment>
<dbReference type="GO" id="GO:0044718">
    <property type="term" value="P:siderophore transmembrane transport"/>
    <property type="evidence" value="ECO:0007669"/>
    <property type="project" value="TreeGrafter"/>
</dbReference>
<evidence type="ECO:0000256" key="6">
    <source>
        <dbReference type="ARBA" id="ARBA00022729"/>
    </source>
</evidence>
<feature type="signal peptide" evidence="13">
    <location>
        <begin position="1"/>
        <end position="24"/>
    </location>
</feature>
<keyword evidence="6 13" id="KW-0732">Signal</keyword>
<dbReference type="CDD" id="cd01347">
    <property type="entry name" value="ligand_gated_channel"/>
    <property type="match status" value="1"/>
</dbReference>
<accession>A0A5S3V5Y5</accession>
<dbReference type="EMBL" id="PNBX01000071">
    <property type="protein sequence ID" value="TMO66744.1"/>
    <property type="molecule type" value="Genomic_DNA"/>
</dbReference>
<dbReference type="Pfam" id="PF07715">
    <property type="entry name" value="Plug"/>
    <property type="match status" value="1"/>
</dbReference>
<evidence type="ECO:0000256" key="8">
    <source>
        <dbReference type="ARBA" id="ARBA00023136"/>
    </source>
</evidence>
<evidence type="ECO:0000256" key="13">
    <source>
        <dbReference type="SAM" id="SignalP"/>
    </source>
</evidence>
<dbReference type="OrthoDB" id="9760620at2"/>
<evidence type="ECO:0000259" key="15">
    <source>
        <dbReference type="Pfam" id="PF07715"/>
    </source>
</evidence>
<dbReference type="PANTHER" id="PTHR30069">
    <property type="entry name" value="TONB-DEPENDENT OUTER MEMBRANE RECEPTOR"/>
    <property type="match status" value="1"/>
</dbReference>
<dbReference type="InterPro" id="IPR000531">
    <property type="entry name" value="Beta-barrel_TonB"/>
</dbReference>
<keyword evidence="5 11" id="KW-0812">Transmembrane</keyword>
<feature type="domain" description="TonB-dependent receptor plug" evidence="15">
    <location>
        <begin position="51"/>
        <end position="155"/>
    </location>
</feature>
<dbReference type="InterPro" id="IPR039426">
    <property type="entry name" value="TonB-dep_rcpt-like"/>
</dbReference>
<keyword evidence="3 11" id="KW-0813">Transport</keyword>
<comment type="caution">
    <text evidence="16">The sequence shown here is derived from an EMBL/GenBank/DDBJ whole genome shotgun (WGS) entry which is preliminary data.</text>
</comment>
<dbReference type="PANTHER" id="PTHR30069:SF29">
    <property type="entry name" value="HEMOGLOBIN AND HEMOGLOBIN-HAPTOGLOBIN-BINDING PROTEIN 1-RELATED"/>
    <property type="match status" value="1"/>
</dbReference>
<dbReference type="PROSITE" id="PS51257">
    <property type="entry name" value="PROKAR_LIPOPROTEIN"/>
    <property type="match status" value="1"/>
</dbReference>
<reference evidence="16 17" key="1">
    <citation type="submission" date="2018-01" db="EMBL/GenBank/DDBJ databases">
        <authorList>
            <person name="Paulsen S."/>
            <person name="Gram L.K."/>
        </authorList>
    </citation>
    <scope>NUCLEOTIDE SEQUENCE [LARGE SCALE GENOMIC DNA]</scope>
    <source>
        <strain evidence="16 17">S3790</strain>
    </source>
</reference>
<dbReference type="PROSITE" id="PS52016">
    <property type="entry name" value="TONB_DEPENDENT_REC_3"/>
    <property type="match status" value="1"/>
</dbReference>